<keyword evidence="3" id="KW-1185">Reference proteome</keyword>
<evidence type="ECO:0000256" key="1">
    <source>
        <dbReference type="SAM" id="Phobius"/>
    </source>
</evidence>
<keyword evidence="1" id="KW-0812">Transmembrane</keyword>
<dbReference type="Proteomes" id="UP001328107">
    <property type="component" value="Unassembled WGS sequence"/>
</dbReference>
<keyword evidence="1" id="KW-0472">Membrane</keyword>
<feature type="transmembrane region" description="Helical" evidence="1">
    <location>
        <begin position="16"/>
        <end position="38"/>
    </location>
</feature>
<reference evidence="3" key="1">
    <citation type="submission" date="2022-10" db="EMBL/GenBank/DDBJ databases">
        <title>Genome assembly of Pristionchus species.</title>
        <authorList>
            <person name="Yoshida K."/>
            <person name="Sommer R.J."/>
        </authorList>
    </citation>
    <scope>NUCLEOTIDE SEQUENCE [LARGE SCALE GENOMIC DNA]</scope>
    <source>
        <strain evidence="3">RS5460</strain>
    </source>
</reference>
<protein>
    <submittedName>
        <fullName evidence="2">Uncharacterized protein</fullName>
    </submittedName>
</protein>
<evidence type="ECO:0000313" key="2">
    <source>
        <dbReference type="EMBL" id="GMR30414.1"/>
    </source>
</evidence>
<name>A0AAN4YZ66_9BILA</name>
<comment type="caution">
    <text evidence="2">The sequence shown here is derived from an EMBL/GenBank/DDBJ whole genome shotgun (WGS) entry which is preliminary data.</text>
</comment>
<dbReference type="EMBL" id="BTRK01000001">
    <property type="protein sequence ID" value="GMR30414.1"/>
    <property type="molecule type" value="Genomic_DNA"/>
</dbReference>
<evidence type="ECO:0000313" key="3">
    <source>
        <dbReference type="Proteomes" id="UP001328107"/>
    </source>
</evidence>
<keyword evidence="1" id="KW-1133">Transmembrane helix</keyword>
<proteinExistence type="predicted"/>
<dbReference type="AlphaFoldDB" id="A0AAN4YZ66"/>
<sequence length="82" mass="9419">MNQPDEPEEGLTIDEWVTAGTTGIILLVFAVFVLCYWCSKGERMTSEQLREEFAREHGLDAYQLTKGRLYRAVPHQSLIEET</sequence>
<organism evidence="2 3">
    <name type="scientific">Pristionchus mayeri</name>
    <dbReference type="NCBI Taxonomy" id="1317129"/>
    <lineage>
        <taxon>Eukaryota</taxon>
        <taxon>Metazoa</taxon>
        <taxon>Ecdysozoa</taxon>
        <taxon>Nematoda</taxon>
        <taxon>Chromadorea</taxon>
        <taxon>Rhabditida</taxon>
        <taxon>Rhabditina</taxon>
        <taxon>Diplogasteromorpha</taxon>
        <taxon>Diplogasteroidea</taxon>
        <taxon>Neodiplogasteridae</taxon>
        <taxon>Pristionchus</taxon>
    </lineage>
</organism>
<accession>A0AAN4YZ66</accession>
<gene>
    <name evidence="2" type="ORF">PMAYCL1PPCAC_00609</name>
</gene>